<proteinExistence type="inferred from homology"/>
<dbReference type="PANTHER" id="PTHR47235">
    <property type="entry name" value="BLR6548 PROTEIN"/>
    <property type="match status" value="1"/>
</dbReference>
<dbReference type="PANTHER" id="PTHR47235:SF1">
    <property type="entry name" value="BLR6548 PROTEIN"/>
    <property type="match status" value="1"/>
</dbReference>
<dbReference type="InterPro" id="IPR000709">
    <property type="entry name" value="Leu_Ile_Val-bd"/>
</dbReference>
<dbReference type="Proteomes" id="UP001431010">
    <property type="component" value="Chromosome"/>
</dbReference>
<accession>A0ABY3RCG2</accession>
<evidence type="ECO:0000256" key="1">
    <source>
        <dbReference type="ARBA" id="ARBA00010062"/>
    </source>
</evidence>
<dbReference type="Gene3D" id="3.40.50.2300">
    <property type="match status" value="2"/>
</dbReference>
<evidence type="ECO:0000313" key="7">
    <source>
        <dbReference type="Proteomes" id="UP001431010"/>
    </source>
</evidence>
<dbReference type="CDD" id="cd19978">
    <property type="entry name" value="PBP1_ABC_ligand_binding-like"/>
    <property type="match status" value="1"/>
</dbReference>
<dbReference type="EMBL" id="CP088156">
    <property type="protein sequence ID" value="UFZ04443.1"/>
    <property type="molecule type" value="Genomic_DNA"/>
</dbReference>
<keyword evidence="3" id="KW-0732">Signal</keyword>
<dbReference type="InterPro" id="IPR028081">
    <property type="entry name" value="Leu-bd"/>
</dbReference>
<evidence type="ECO:0000259" key="5">
    <source>
        <dbReference type="Pfam" id="PF13458"/>
    </source>
</evidence>
<gene>
    <name evidence="6" type="ORF">LQG66_35550</name>
</gene>
<dbReference type="Pfam" id="PF13458">
    <property type="entry name" value="Peripla_BP_6"/>
    <property type="match status" value="1"/>
</dbReference>
<comment type="similarity">
    <text evidence="1">Belongs to the leucine-binding protein family.</text>
</comment>
<evidence type="ECO:0000256" key="4">
    <source>
        <dbReference type="ARBA" id="ARBA00022970"/>
    </source>
</evidence>
<dbReference type="RefSeq" id="WP_231320824.1">
    <property type="nucleotide sequence ID" value="NZ_CP088156.1"/>
</dbReference>
<protein>
    <submittedName>
        <fullName evidence="6">ABC transporter substrate-binding protein</fullName>
    </submittedName>
</protein>
<keyword evidence="2" id="KW-0813">Transport</keyword>
<evidence type="ECO:0000256" key="3">
    <source>
        <dbReference type="ARBA" id="ARBA00022729"/>
    </source>
</evidence>
<dbReference type="InterPro" id="IPR028082">
    <property type="entry name" value="Peripla_BP_I"/>
</dbReference>
<dbReference type="SUPFAM" id="SSF53822">
    <property type="entry name" value="Periplasmic binding protein-like I"/>
    <property type="match status" value="1"/>
</dbReference>
<organism evidence="6 7">
    <name type="scientific">Bradyrhizobium ontarionense</name>
    <dbReference type="NCBI Taxonomy" id="2898149"/>
    <lineage>
        <taxon>Bacteria</taxon>
        <taxon>Pseudomonadati</taxon>
        <taxon>Pseudomonadota</taxon>
        <taxon>Alphaproteobacteria</taxon>
        <taxon>Hyphomicrobiales</taxon>
        <taxon>Nitrobacteraceae</taxon>
        <taxon>Bradyrhizobium</taxon>
    </lineage>
</organism>
<keyword evidence="7" id="KW-1185">Reference proteome</keyword>
<reference evidence="6" key="1">
    <citation type="journal article" date="2024" name="Antonie Van Leeuwenhoek">
        <title>Bradyrhizobium ontarionense sp. nov., a novel bacterial symbiont isolated from Aeschynomene indica (Indian jointvetch), harbours photosynthesis, nitrogen fixation and nitrous oxide (N2O) reductase genes.</title>
        <authorList>
            <person name="Bromfield E.S.P."/>
            <person name="Cloutier S."/>
        </authorList>
    </citation>
    <scope>NUCLEOTIDE SEQUENCE</scope>
    <source>
        <strain evidence="6">A19</strain>
    </source>
</reference>
<evidence type="ECO:0000256" key="2">
    <source>
        <dbReference type="ARBA" id="ARBA00022448"/>
    </source>
</evidence>
<dbReference type="PRINTS" id="PR00337">
    <property type="entry name" value="LEUILEVALBP"/>
</dbReference>
<sequence>MKWLSKFWTSIIVILVAGVLLPATTSADELGVTNDSILFGQVAALEGPSAALGQAARQGLLAAFSELNAKGGVYGRRLKLASRNDGYDPDRSVVETIKLIYEDKVFALIGAVGTPTAMATAPIAASNDVPFIGPISGAEFLRAPEFQNVVNIRASYAAEAEASIKYLTEELRLTRIAIFYQDDAFGRDVLAGVKTYLDRRGLELAAEGTFERNTRAVGAALKVIRRAEPEAVILVGTYGPCAEFIKMSHRSGFNPTFTAVSFVGGNALAKELGPEGRGVIVSEVVPFPWDTDRRVVADYQAAMKALDPSQTPDFIGLEGYITGRLVARALAMTGPNPTRAELLRIINEVGQFDIGGLIVSFGNARKENPPPVSLTVIQSDGSFKPI</sequence>
<evidence type="ECO:0000313" key="6">
    <source>
        <dbReference type="EMBL" id="UFZ04443.1"/>
    </source>
</evidence>
<keyword evidence="4" id="KW-0029">Amino-acid transport</keyword>
<feature type="domain" description="Leucine-binding protein" evidence="5">
    <location>
        <begin position="39"/>
        <end position="368"/>
    </location>
</feature>
<name>A0ABY3RCG2_9BRAD</name>